<keyword evidence="1" id="KW-0732">Signal</keyword>
<comment type="caution">
    <text evidence="2">The sequence shown here is derived from an EMBL/GenBank/DDBJ whole genome shotgun (WGS) entry which is preliminary data.</text>
</comment>
<accession>A0ABT8GMR5</accession>
<organism evidence="2 3">
    <name type="scientific">Ureibacillus aquaedulcis</name>
    <dbReference type="NCBI Taxonomy" id="3058421"/>
    <lineage>
        <taxon>Bacteria</taxon>
        <taxon>Bacillati</taxon>
        <taxon>Bacillota</taxon>
        <taxon>Bacilli</taxon>
        <taxon>Bacillales</taxon>
        <taxon>Caryophanaceae</taxon>
        <taxon>Ureibacillus</taxon>
    </lineage>
</organism>
<sequence>MKKVLASLLSGIFFLAIYTTAFAAENRPTILYFGVEAVVNEGLEGEYIVKTKGGQTEEGFVFTPPKPFTNENLKFLITIKGKGIVILKVEETNARGQYIKEGKLEIELTPEWTTHEMTFTLESPSSQVDTSVLTKNKEKAEFSFKNLQVIEE</sequence>
<proteinExistence type="predicted"/>
<evidence type="ECO:0000256" key="1">
    <source>
        <dbReference type="SAM" id="SignalP"/>
    </source>
</evidence>
<feature type="chain" id="PRO_5046470041" evidence="1">
    <location>
        <begin position="24"/>
        <end position="152"/>
    </location>
</feature>
<gene>
    <name evidence="2" type="ORF">QYB95_04035</name>
</gene>
<name>A0ABT8GMR5_9BACL</name>
<keyword evidence="3" id="KW-1185">Reference proteome</keyword>
<reference evidence="2" key="1">
    <citation type="submission" date="2023-07" db="EMBL/GenBank/DDBJ databases">
        <title>Ureibacillus sp. isolated from freshwater well.</title>
        <authorList>
            <person name="Kirdat K."/>
            <person name="Bhatt A."/>
            <person name="Teware R."/>
            <person name="Bhavsar Y."/>
            <person name="Yadav A."/>
        </authorList>
    </citation>
    <scope>NUCLEOTIDE SEQUENCE</scope>
    <source>
        <strain evidence="2">BA0131</strain>
    </source>
</reference>
<dbReference type="RefSeq" id="WP_301136850.1">
    <property type="nucleotide sequence ID" value="NZ_JAUHTQ010000002.1"/>
</dbReference>
<protein>
    <submittedName>
        <fullName evidence="2">Uncharacterized protein</fullName>
    </submittedName>
</protein>
<dbReference type="Proteomes" id="UP001172743">
    <property type="component" value="Unassembled WGS sequence"/>
</dbReference>
<feature type="signal peptide" evidence="1">
    <location>
        <begin position="1"/>
        <end position="23"/>
    </location>
</feature>
<evidence type="ECO:0000313" key="3">
    <source>
        <dbReference type="Proteomes" id="UP001172743"/>
    </source>
</evidence>
<dbReference type="EMBL" id="JAUHTQ010000002">
    <property type="protein sequence ID" value="MDN4492700.1"/>
    <property type="molecule type" value="Genomic_DNA"/>
</dbReference>
<evidence type="ECO:0000313" key="2">
    <source>
        <dbReference type="EMBL" id="MDN4492700.1"/>
    </source>
</evidence>